<dbReference type="InterPro" id="IPR015919">
    <property type="entry name" value="Cadherin-like_sf"/>
</dbReference>
<proteinExistence type="predicted"/>
<dbReference type="PANTHER" id="PTHR21559">
    <property type="entry name" value="DYSTROGLYCAN-RELATED"/>
    <property type="match status" value="1"/>
</dbReference>
<dbReference type="PANTHER" id="PTHR21559:SF21">
    <property type="entry name" value="DYSTROGLYCAN 1"/>
    <property type="match status" value="1"/>
</dbReference>
<dbReference type="SMART" id="SM00736">
    <property type="entry name" value="CADG"/>
    <property type="match status" value="2"/>
</dbReference>
<dbReference type="GO" id="GO:0016020">
    <property type="term" value="C:membrane"/>
    <property type="evidence" value="ECO:0007669"/>
    <property type="project" value="InterPro"/>
</dbReference>
<evidence type="ECO:0000313" key="2">
    <source>
        <dbReference type="EMBL" id="EEF22310.1"/>
    </source>
</evidence>
<gene>
    <name evidence="2" type="ORF">RCOM_2065930</name>
</gene>
<dbReference type="Gene3D" id="2.60.40.10">
    <property type="entry name" value="Immunoglobulins"/>
    <property type="match status" value="3"/>
</dbReference>
<feature type="non-terminal residue" evidence="2">
    <location>
        <position position="277"/>
    </location>
</feature>
<reference evidence="3" key="1">
    <citation type="journal article" date="2010" name="Nat. Biotechnol.">
        <title>Draft genome sequence of the oilseed species Ricinus communis.</title>
        <authorList>
            <person name="Chan A.P."/>
            <person name="Crabtree J."/>
            <person name="Zhao Q."/>
            <person name="Lorenzi H."/>
            <person name="Orvis J."/>
            <person name="Puiu D."/>
            <person name="Melake-Berhan A."/>
            <person name="Jones K.M."/>
            <person name="Redman J."/>
            <person name="Chen G."/>
            <person name="Cahoon E.B."/>
            <person name="Gedil M."/>
            <person name="Stanke M."/>
            <person name="Haas B.J."/>
            <person name="Wortman J.R."/>
            <person name="Fraser-Liggett C.M."/>
            <person name="Ravel J."/>
            <person name="Rabinowicz P.D."/>
        </authorList>
    </citation>
    <scope>NUCLEOTIDE SEQUENCE [LARGE SCALE GENOMIC DNA]</scope>
    <source>
        <strain evidence="3">cv. Hale</strain>
    </source>
</reference>
<evidence type="ECO:0000259" key="1">
    <source>
        <dbReference type="SMART" id="SM00736"/>
    </source>
</evidence>
<dbReference type="AlphaFoldDB" id="B9TPA4"/>
<sequence length="277" mass="28180">MAGYTTATTLNLQVNPVYAAPTANQTLATQTLAAGSAWSYALPALFSESIAGDTLTVTATLANGQPLPSWLVFDPVKQTISGTPTDQTTGALALKITATDMGGLATSTALNLNVSPVYSAPVVNGALSTQTPAAGTPWSFALPSTLFSESIAGDTLTYKATLANGQPLPSWLTFDPVKQTFSGTPTDQTTGALALKITATDMGGLSTSTTLNVQVNPTYAAPTVGAPLTTQTLAAGAAWTYALPATLFSETVAGDTLTVTATLANGNPLPSWLSFDP</sequence>
<dbReference type="InParanoid" id="B9TPA4"/>
<accession>B9TPA4</accession>
<dbReference type="EMBL" id="EQ995137">
    <property type="protein sequence ID" value="EEF22310.1"/>
    <property type="molecule type" value="Genomic_DNA"/>
</dbReference>
<dbReference type="GO" id="GO:0005509">
    <property type="term" value="F:calcium ion binding"/>
    <property type="evidence" value="ECO:0007669"/>
    <property type="project" value="InterPro"/>
</dbReference>
<feature type="domain" description="Dystroglycan-type cadherin-like" evidence="1">
    <location>
        <begin position="122"/>
        <end position="222"/>
    </location>
</feature>
<keyword evidence="3" id="KW-1185">Reference proteome</keyword>
<organism evidence="2 3">
    <name type="scientific">Ricinus communis</name>
    <name type="common">Castor bean</name>
    <dbReference type="NCBI Taxonomy" id="3988"/>
    <lineage>
        <taxon>Eukaryota</taxon>
        <taxon>Viridiplantae</taxon>
        <taxon>Streptophyta</taxon>
        <taxon>Embryophyta</taxon>
        <taxon>Tracheophyta</taxon>
        <taxon>Spermatophyta</taxon>
        <taxon>Magnoliopsida</taxon>
        <taxon>eudicotyledons</taxon>
        <taxon>Gunneridae</taxon>
        <taxon>Pentapetalae</taxon>
        <taxon>rosids</taxon>
        <taxon>fabids</taxon>
        <taxon>Malpighiales</taxon>
        <taxon>Euphorbiaceae</taxon>
        <taxon>Acalyphoideae</taxon>
        <taxon>Acalypheae</taxon>
        <taxon>Ricinus</taxon>
    </lineage>
</organism>
<evidence type="ECO:0000313" key="3">
    <source>
        <dbReference type="Proteomes" id="UP000008311"/>
    </source>
</evidence>
<name>B9TPA4_RICCO</name>
<dbReference type="SUPFAM" id="SSF49313">
    <property type="entry name" value="Cadherin-like"/>
    <property type="match status" value="3"/>
</dbReference>
<dbReference type="Pfam" id="PF05345">
    <property type="entry name" value="He_PIG"/>
    <property type="match status" value="3"/>
</dbReference>
<protein>
    <recommendedName>
        <fullName evidence="1">Dystroglycan-type cadherin-like domain-containing protein</fullName>
    </recommendedName>
</protein>
<feature type="domain" description="Dystroglycan-type cadherin-like" evidence="1">
    <location>
        <begin position="22"/>
        <end position="121"/>
    </location>
</feature>
<dbReference type="InterPro" id="IPR013783">
    <property type="entry name" value="Ig-like_fold"/>
</dbReference>
<dbReference type="InterPro" id="IPR006644">
    <property type="entry name" value="Cadg"/>
</dbReference>
<dbReference type="Proteomes" id="UP000008311">
    <property type="component" value="Unassembled WGS sequence"/>
</dbReference>